<feature type="binding site" evidence="3">
    <location>
        <begin position="13"/>
        <end position="18"/>
    </location>
    <ligand>
        <name>ATP</name>
        <dbReference type="ChEBI" id="CHEBI:30616"/>
    </ligand>
</feature>
<keyword evidence="3" id="KW-0547">Nucleotide-binding</keyword>
<keyword evidence="7" id="KW-1185">Reference proteome</keyword>
<keyword evidence="3" id="KW-0324">Glycolysis</keyword>
<evidence type="ECO:0000313" key="7">
    <source>
        <dbReference type="Proteomes" id="UP001418637"/>
    </source>
</evidence>
<keyword evidence="3" id="KW-0963">Cytoplasm</keyword>
<dbReference type="InterPro" id="IPR050201">
    <property type="entry name" value="Bacterial_glucokinase"/>
</dbReference>
<dbReference type="RefSeq" id="WP_346336512.1">
    <property type="nucleotide sequence ID" value="NZ_JBBYXI010000002.1"/>
</dbReference>
<keyword evidence="5" id="KW-0472">Membrane</keyword>
<keyword evidence="5" id="KW-0812">Transmembrane</keyword>
<dbReference type="Gene3D" id="3.30.420.40">
    <property type="match status" value="1"/>
</dbReference>
<evidence type="ECO:0000256" key="2">
    <source>
        <dbReference type="ARBA" id="ARBA00022777"/>
    </source>
</evidence>
<evidence type="ECO:0000256" key="1">
    <source>
        <dbReference type="ARBA" id="ARBA00022679"/>
    </source>
</evidence>
<keyword evidence="2 3" id="KW-0418">Kinase</keyword>
<comment type="caution">
    <text evidence="6">The sequence shown here is derived from an EMBL/GenBank/DDBJ whole genome shotgun (WGS) entry which is preliminary data.</text>
</comment>
<evidence type="ECO:0000256" key="3">
    <source>
        <dbReference type="HAMAP-Rule" id="MF_00524"/>
    </source>
</evidence>
<dbReference type="Proteomes" id="UP001418637">
    <property type="component" value="Unassembled WGS sequence"/>
</dbReference>
<dbReference type="EC" id="2.7.1.2" evidence="3"/>
<dbReference type="NCBIfam" id="TIGR00749">
    <property type="entry name" value="glk"/>
    <property type="match status" value="1"/>
</dbReference>
<dbReference type="InterPro" id="IPR003836">
    <property type="entry name" value="Glucokinase"/>
</dbReference>
<evidence type="ECO:0000256" key="5">
    <source>
        <dbReference type="SAM" id="Phobius"/>
    </source>
</evidence>
<dbReference type="Pfam" id="PF02685">
    <property type="entry name" value="Glucokinase"/>
    <property type="match status" value="1"/>
</dbReference>
<reference evidence="6 7" key="1">
    <citation type="submission" date="2024-04" db="EMBL/GenBank/DDBJ databases">
        <title>A novel species isolated from cricket.</title>
        <authorList>
            <person name="Wang H.-C."/>
        </authorList>
    </citation>
    <scope>NUCLEOTIDE SEQUENCE [LARGE SCALE GENOMIC DNA]</scope>
    <source>
        <strain evidence="6 7">WL0021</strain>
    </source>
</reference>
<feature type="transmembrane region" description="Helical" evidence="5">
    <location>
        <begin position="297"/>
        <end position="320"/>
    </location>
</feature>
<dbReference type="EMBL" id="JBBYXI010000002">
    <property type="protein sequence ID" value="MEN3930506.1"/>
    <property type="molecule type" value="Genomic_DNA"/>
</dbReference>
<dbReference type="CDD" id="cd24008">
    <property type="entry name" value="ASKHA_NBD_GLK"/>
    <property type="match status" value="1"/>
</dbReference>
<feature type="transmembrane region" description="Helical" evidence="5">
    <location>
        <begin position="255"/>
        <end position="276"/>
    </location>
</feature>
<accession>A0ABV0BJQ2</accession>
<protein>
    <recommendedName>
        <fullName evidence="3">Glucokinase</fullName>
        <ecNumber evidence="3">2.7.1.2</ecNumber>
    </recommendedName>
    <alternativeName>
        <fullName evidence="3">Glucose kinase</fullName>
    </alternativeName>
</protein>
<keyword evidence="5" id="KW-1133">Transmembrane helix</keyword>
<dbReference type="InterPro" id="IPR043129">
    <property type="entry name" value="ATPase_NBD"/>
</dbReference>
<proteinExistence type="inferred from homology"/>
<organism evidence="6 7">
    <name type="scientific">Hohaiivirga grylli</name>
    <dbReference type="NCBI Taxonomy" id="3133970"/>
    <lineage>
        <taxon>Bacteria</taxon>
        <taxon>Pseudomonadati</taxon>
        <taxon>Pseudomonadota</taxon>
        <taxon>Alphaproteobacteria</taxon>
        <taxon>Hyphomicrobiales</taxon>
        <taxon>Methylobacteriaceae</taxon>
        <taxon>Hohaiivirga</taxon>
    </lineage>
</organism>
<dbReference type="PANTHER" id="PTHR47690:SF1">
    <property type="entry name" value="GLUCOKINASE"/>
    <property type="match status" value="1"/>
</dbReference>
<dbReference type="PANTHER" id="PTHR47690">
    <property type="entry name" value="GLUCOKINASE"/>
    <property type="match status" value="1"/>
</dbReference>
<name>A0ABV0BJQ2_9HYPH</name>
<gene>
    <name evidence="3" type="primary">glk</name>
    <name evidence="6" type="ORF">WJT86_05435</name>
</gene>
<dbReference type="Gene3D" id="3.40.367.20">
    <property type="match status" value="1"/>
</dbReference>
<comment type="catalytic activity">
    <reaction evidence="3">
        <text>D-glucose + ATP = D-glucose 6-phosphate + ADP + H(+)</text>
        <dbReference type="Rhea" id="RHEA:17825"/>
        <dbReference type="ChEBI" id="CHEBI:4167"/>
        <dbReference type="ChEBI" id="CHEBI:15378"/>
        <dbReference type="ChEBI" id="CHEBI:30616"/>
        <dbReference type="ChEBI" id="CHEBI:61548"/>
        <dbReference type="ChEBI" id="CHEBI:456216"/>
        <dbReference type="EC" id="2.7.1.2"/>
    </reaction>
</comment>
<keyword evidence="3" id="KW-0067">ATP-binding</keyword>
<keyword evidence="1 3" id="KW-0808">Transferase</keyword>
<comment type="subcellular location">
    <subcellularLocation>
        <location evidence="3">Cytoplasm</location>
    </subcellularLocation>
</comment>
<dbReference type="HAMAP" id="MF_00524">
    <property type="entry name" value="Glucokinase"/>
    <property type="match status" value="1"/>
</dbReference>
<dbReference type="SUPFAM" id="SSF53067">
    <property type="entry name" value="Actin-like ATPase domain"/>
    <property type="match status" value="1"/>
</dbReference>
<comment type="similarity">
    <text evidence="3 4">Belongs to the bacterial glucokinase family.</text>
</comment>
<evidence type="ECO:0000313" key="6">
    <source>
        <dbReference type="EMBL" id="MEN3930506.1"/>
    </source>
</evidence>
<dbReference type="GO" id="GO:0004340">
    <property type="term" value="F:glucokinase activity"/>
    <property type="evidence" value="ECO:0007669"/>
    <property type="project" value="UniProtKB-EC"/>
</dbReference>
<dbReference type="NCBIfam" id="NF001416">
    <property type="entry name" value="PRK00292.1-3"/>
    <property type="match status" value="1"/>
</dbReference>
<evidence type="ECO:0000256" key="4">
    <source>
        <dbReference type="RuleBase" id="RU004046"/>
    </source>
</evidence>
<sequence>MLSAAHRFPALIADIGGTNARFALLTRAGGQPQQLKTLACNDYPDIVSAIEAYLSTVEAQRPWEAVVAIANPVTGDHIKMTNHVWSFSIEESRKALNLINLHVINDFTALALSLPLLRPNEQVQVGSGRARPRSVIGLIGPGTGLGVSGLVPVAPRGWQALAGEGGHASFSPVNDEEDRILNFVRQKHQNISTERLVSGPGLVRLYGAIAELAGDKPQEFTPADVSKHALAKTDAHCERALDLFCAMLGSAAGNLALTLGAEGGVYIGGGIVPGILSYFKKSRFRQQFEAKGRLSDYLANIPTFVITASNPALLGAAALLQQE</sequence>